<accession>A0A2W5NYG7</accession>
<dbReference type="SUPFAM" id="SSF50475">
    <property type="entry name" value="FMN-binding split barrel"/>
    <property type="match status" value="1"/>
</dbReference>
<dbReference type="InterPro" id="IPR007396">
    <property type="entry name" value="TR_PAI2-type"/>
</dbReference>
<comment type="caution">
    <text evidence="1">The sequence shown here is derived from an EMBL/GenBank/DDBJ whole genome shotgun (WGS) entry which is preliminary data.</text>
</comment>
<dbReference type="PANTHER" id="PTHR35802:SF1">
    <property type="entry name" value="PROTEASE SYNTHASE AND SPORULATION PROTEIN PAI 2"/>
    <property type="match status" value="1"/>
</dbReference>
<evidence type="ECO:0000313" key="1">
    <source>
        <dbReference type="EMBL" id="PZQ57418.1"/>
    </source>
</evidence>
<dbReference type="InterPro" id="IPR012349">
    <property type="entry name" value="Split_barrel_FMN-bd"/>
</dbReference>
<sequence>MSVWSPRHPAEVATLVARHPLAWVVSRAPAFHATPLPLVADLDEERAVTALVGHFALHNAQVEALKAQPRALILFQGAEGYISPELVTQPQWAPTWNYAVARFEVEVEFAPEENGAALERLIAHVEGERPDRWTVARMGERYEPMSRHIIAFRARVLSCNATFKLGQDERPESLAQILAGHPDAELTAAMREANEAR</sequence>
<dbReference type="AlphaFoldDB" id="A0A2W5NYG7"/>
<gene>
    <name evidence="1" type="ORF">DI555_00295</name>
</gene>
<dbReference type="Gene3D" id="2.30.110.10">
    <property type="entry name" value="Electron Transport, Fmn-binding Protein, Chain A"/>
    <property type="match status" value="1"/>
</dbReference>
<dbReference type="EMBL" id="QFPX01000001">
    <property type="protein sequence ID" value="PZQ57418.1"/>
    <property type="molecule type" value="Genomic_DNA"/>
</dbReference>
<dbReference type="PANTHER" id="PTHR35802">
    <property type="entry name" value="PROTEASE SYNTHASE AND SPORULATION PROTEIN PAI 2"/>
    <property type="match status" value="1"/>
</dbReference>
<proteinExistence type="predicted"/>
<protein>
    <submittedName>
        <fullName evidence="1">FMN-binding negative transcriptional regulator</fullName>
    </submittedName>
</protein>
<dbReference type="Pfam" id="PF04299">
    <property type="entry name" value="FMN_bind_2"/>
    <property type="match status" value="1"/>
</dbReference>
<reference evidence="1 2" key="1">
    <citation type="submission" date="2017-08" db="EMBL/GenBank/DDBJ databases">
        <title>Infants hospitalized years apart are colonized by the same room-sourced microbial strains.</title>
        <authorList>
            <person name="Brooks B."/>
            <person name="Olm M.R."/>
            <person name="Firek B.A."/>
            <person name="Baker R."/>
            <person name="Thomas B.C."/>
            <person name="Morowitz M.J."/>
            <person name="Banfield J.F."/>
        </authorList>
    </citation>
    <scope>NUCLEOTIDE SEQUENCE [LARGE SCALE GENOMIC DNA]</scope>
    <source>
        <strain evidence="1">S2_005_002_R2_33</strain>
    </source>
</reference>
<dbReference type="Proteomes" id="UP000249082">
    <property type="component" value="Unassembled WGS sequence"/>
</dbReference>
<name>A0A2W5NYG7_9SPHN</name>
<evidence type="ECO:0000313" key="2">
    <source>
        <dbReference type="Proteomes" id="UP000249082"/>
    </source>
</evidence>
<organism evidence="1 2">
    <name type="scientific">Novosphingobium pentaromativorans</name>
    <dbReference type="NCBI Taxonomy" id="205844"/>
    <lineage>
        <taxon>Bacteria</taxon>
        <taxon>Pseudomonadati</taxon>
        <taxon>Pseudomonadota</taxon>
        <taxon>Alphaproteobacteria</taxon>
        <taxon>Sphingomonadales</taxon>
        <taxon>Sphingomonadaceae</taxon>
        <taxon>Novosphingobium</taxon>
    </lineage>
</organism>